<organism evidence="5 6">
    <name type="scientific">Thioploca ingrica</name>
    <dbReference type="NCBI Taxonomy" id="40754"/>
    <lineage>
        <taxon>Bacteria</taxon>
        <taxon>Pseudomonadati</taxon>
        <taxon>Pseudomonadota</taxon>
        <taxon>Gammaproteobacteria</taxon>
        <taxon>Thiotrichales</taxon>
        <taxon>Thiotrichaceae</taxon>
        <taxon>Thioploca</taxon>
    </lineage>
</organism>
<reference evidence="5 6" key="1">
    <citation type="journal article" date="2014" name="ISME J.">
        <title>Ecophysiology of Thioploca ingrica as revealed by the complete genome sequence supplemented with proteomic evidence.</title>
        <authorList>
            <person name="Kojima H."/>
            <person name="Ogura Y."/>
            <person name="Yamamoto N."/>
            <person name="Togashi T."/>
            <person name="Mori H."/>
            <person name="Watanabe T."/>
            <person name="Nemoto F."/>
            <person name="Kurokawa K."/>
            <person name="Hayashi T."/>
            <person name="Fukui M."/>
        </authorList>
    </citation>
    <scope>NUCLEOTIDE SEQUENCE [LARGE SCALE GENOMIC DNA]</scope>
</reference>
<evidence type="ECO:0000313" key="6">
    <source>
        <dbReference type="Proteomes" id="UP000031623"/>
    </source>
</evidence>
<dbReference type="InterPro" id="IPR015168">
    <property type="entry name" value="SsuA/THI5"/>
</dbReference>
<evidence type="ECO:0000256" key="3">
    <source>
        <dbReference type="ARBA" id="ARBA00022729"/>
    </source>
</evidence>
<dbReference type="AlphaFoldDB" id="A0A090BVZ4"/>
<dbReference type="EMBL" id="AP014633">
    <property type="protein sequence ID" value="BAP57711.1"/>
    <property type="molecule type" value="Genomic_DNA"/>
</dbReference>
<sequence length="331" mass="37154">MDKIMKFNRIANWLIIIFTLLSTWGCYRTPPALLRIGLNTWPGYEFIFLAQEQGLFAKAGISVQLIEFPSLGDSRLAFERGQLDVMASTLSEVLLAKEHLQSCPPIFYVIDYSTGGDVILAQSSLTKIADLRGKRIGLELGSVNMYLLARALEKSNLTLDDVILVPMTPDVMKYAFYNRTVDAVVTYPPLSVILQQTGQTQQLFSSQAIPQEIIDVLVVQADVLATRIDELVAFIRALEEAVQYSLTYPNKAYPLMAEREGISVQAFSQILNQQLQMIPLAKQRPFFEPQGILEQSLTLMDNTFRKVGYLTSSQRTINCVMSKPVLRATDQ</sequence>
<name>A0A090BVZ4_9GAMM</name>
<dbReference type="Pfam" id="PF09084">
    <property type="entry name" value="NMT1"/>
    <property type="match status" value="1"/>
</dbReference>
<evidence type="ECO:0000256" key="2">
    <source>
        <dbReference type="ARBA" id="ARBA00010742"/>
    </source>
</evidence>
<evidence type="ECO:0000259" key="4">
    <source>
        <dbReference type="Pfam" id="PF09084"/>
    </source>
</evidence>
<feature type="domain" description="SsuA/THI5-like" evidence="4">
    <location>
        <begin position="45"/>
        <end position="252"/>
    </location>
</feature>
<dbReference type="PANTHER" id="PTHR30024:SF47">
    <property type="entry name" value="TAURINE-BINDING PERIPLASMIC PROTEIN"/>
    <property type="match status" value="1"/>
</dbReference>
<gene>
    <name evidence="5" type="ORF">THII_3414</name>
</gene>
<accession>A0A090BVZ4</accession>
<comment type="subcellular location">
    <subcellularLocation>
        <location evidence="1">Periplasm</location>
    </subcellularLocation>
</comment>
<comment type="similarity">
    <text evidence="2">Belongs to the bacterial solute-binding protein SsuA/TauA family.</text>
</comment>
<dbReference type="Gene3D" id="3.40.190.10">
    <property type="entry name" value="Periplasmic binding protein-like II"/>
    <property type="match status" value="2"/>
</dbReference>
<dbReference type="SUPFAM" id="SSF53850">
    <property type="entry name" value="Periplasmic binding protein-like II"/>
    <property type="match status" value="1"/>
</dbReference>
<dbReference type="Proteomes" id="UP000031623">
    <property type="component" value="Chromosome"/>
</dbReference>
<keyword evidence="3" id="KW-0732">Signal</keyword>
<dbReference type="KEGG" id="tig:THII_3414"/>
<dbReference type="PANTHER" id="PTHR30024">
    <property type="entry name" value="ALIPHATIC SULFONATES-BINDING PROTEIN-RELATED"/>
    <property type="match status" value="1"/>
</dbReference>
<keyword evidence="6" id="KW-1185">Reference proteome</keyword>
<proteinExistence type="inferred from homology"/>
<dbReference type="HOGENOM" id="CLU_028871_3_2_6"/>
<evidence type="ECO:0000313" key="5">
    <source>
        <dbReference type="EMBL" id="BAP57711.1"/>
    </source>
</evidence>
<protein>
    <submittedName>
        <fullName evidence="5">ABC-type nitrate/sulfonate/bicarbonate transport system protein</fullName>
    </submittedName>
</protein>
<dbReference type="GO" id="GO:0042597">
    <property type="term" value="C:periplasmic space"/>
    <property type="evidence" value="ECO:0007669"/>
    <property type="project" value="UniProtKB-SubCell"/>
</dbReference>
<dbReference type="STRING" id="40754.THII_3414"/>
<evidence type="ECO:0000256" key="1">
    <source>
        <dbReference type="ARBA" id="ARBA00004418"/>
    </source>
</evidence>